<evidence type="ECO:0000256" key="8">
    <source>
        <dbReference type="ARBA" id="ARBA00023136"/>
    </source>
</evidence>
<dbReference type="GO" id="GO:0015031">
    <property type="term" value="P:protein transport"/>
    <property type="evidence" value="ECO:0007669"/>
    <property type="project" value="InterPro"/>
</dbReference>
<evidence type="ECO:0000256" key="6">
    <source>
        <dbReference type="ARBA" id="ARBA00022692"/>
    </source>
</evidence>
<dbReference type="PANTHER" id="PTHR30386">
    <property type="entry name" value="MEMBRANE FUSION SUBUNIT OF EMRAB-TOLC MULTIDRUG EFFLUX PUMP"/>
    <property type="match status" value="1"/>
</dbReference>
<keyword evidence="6 9" id="KW-0812">Transmembrane</keyword>
<dbReference type="KEGG" id="ssam:E3D00_05715"/>
<evidence type="ECO:0000256" key="10">
    <source>
        <dbReference type="SAM" id="Coils"/>
    </source>
</evidence>
<keyword evidence="10" id="KW-0175">Coiled coil</keyword>
<dbReference type="Gene3D" id="2.40.50.100">
    <property type="match status" value="1"/>
</dbReference>
<dbReference type="NCBIfam" id="TIGR01843">
    <property type="entry name" value="type_I_hlyD"/>
    <property type="match status" value="1"/>
</dbReference>
<feature type="coiled-coil region" evidence="10">
    <location>
        <begin position="138"/>
        <end position="211"/>
    </location>
</feature>
<dbReference type="PRINTS" id="PR01490">
    <property type="entry name" value="RTXTOXIND"/>
</dbReference>
<keyword evidence="5 9" id="KW-0997">Cell inner membrane</keyword>
<gene>
    <name evidence="12" type="ORF">E3D00_05715</name>
</gene>
<dbReference type="OrthoDB" id="9810980at2"/>
<organism evidence="12 13">
    <name type="scientific">Swingsia samuiensis</name>
    <dbReference type="NCBI Taxonomy" id="1293412"/>
    <lineage>
        <taxon>Bacteria</taxon>
        <taxon>Pseudomonadati</taxon>
        <taxon>Pseudomonadota</taxon>
        <taxon>Alphaproteobacteria</taxon>
        <taxon>Acetobacterales</taxon>
        <taxon>Acetobacteraceae</taxon>
        <taxon>Swingsia</taxon>
    </lineage>
</organism>
<keyword evidence="8 9" id="KW-0472">Membrane</keyword>
<evidence type="ECO:0000256" key="7">
    <source>
        <dbReference type="ARBA" id="ARBA00022989"/>
    </source>
</evidence>
<evidence type="ECO:0000313" key="12">
    <source>
        <dbReference type="EMBL" id="QDH18011.1"/>
    </source>
</evidence>
<dbReference type="GO" id="GO:0005886">
    <property type="term" value="C:plasma membrane"/>
    <property type="evidence" value="ECO:0007669"/>
    <property type="project" value="UniProtKB-SubCell"/>
</dbReference>
<dbReference type="EMBL" id="CP038141">
    <property type="protein sequence ID" value="QDH18011.1"/>
    <property type="molecule type" value="Genomic_DNA"/>
</dbReference>
<comment type="similarity">
    <text evidence="2 9">Belongs to the membrane fusion protein (MFP) (TC 8.A.1) family.</text>
</comment>
<name>A0A4Y6UNS4_9PROT</name>
<keyword evidence="13" id="KW-1185">Reference proteome</keyword>
<keyword evidence="3 9" id="KW-0813">Transport</keyword>
<evidence type="ECO:0000256" key="4">
    <source>
        <dbReference type="ARBA" id="ARBA00022475"/>
    </source>
</evidence>
<sequence length="482" mass="53086">MVPQGDHNQSSENEDIENANGHVIRPATDPYAPQGMPIALLEFHSPTTAMVNLPATASARYVIWVIGCLFLACLAGMTFFPLNRVVSTTGRLVSTQPNLIVQPLETSIVRSIDVHVGDFVKKGQVLAHLDPTITEADITNMKLQRNGYQAQVDRLRAEAANQEYRANTKNPASVEQAAAFLRRRSEYRARLQNYDQQIAALKNDIQGYRANAAMYAGKMRVASEVLKMRQREQADQIGSRLSTLAAQNDLMETERSEISSQQSANSAVNKLAAMQAERQSYIENWQSKIYSELTETQHHLDEYRSSYAKAQLRQDLIILRAPEDGIVLTIAKASIGSVIPSATQFMTLVPTGYGVEMEAVMRASDAAFVKMGDHALVKFVAFPYTQYGGAEGTVRVISADSFSKAAGAADADGSAAAPGNIDGLYYRVRVRIDRYTLHGQPSFFHPAPGVPTQADIDVGQRTIMQYFFSRITPTLSEGMREP</sequence>
<accession>A0A4Y6UNS4</accession>
<comment type="subcellular location">
    <subcellularLocation>
        <location evidence="1 9">Cell inner membrane</location>
        <topology evidence="1 9">Single-pass membrane protein</topology>
    </subcellularLocation>
</comment>
<feature type="domain" description="AprE-like beta-barrel" evidence="11">
    <location>
        <begin position="357"/>
        <end position="458"/>
    </location>
</feature>
<keyword evidence="4 9" id="KW-1003">Cell membrane</keyword>
<evidence type="ECO:0000259" key="11">
    <source>
        <dbReference type="Pfam" id="PF26002"/>
    </source>
</evidence>
<protein>
    <recommendedName>
        <fullName evidence="9">Membrane fusion protein (MFP) family protein</fullName>
    </recommendedName>
</protein>
<evidence type="ECO:0000256" key="5">
    <source>
        <dbReference type="ARBA" id="ARBA00022519"/>
    </source>
</evidence>
<dbReference type="AlphaFoldDB" id="A0A4Y6UNS4"/>
<feature type="transmembrane region" description="Helical" evidence="9">
    <location>
        <begin position="61"/>
        <end position="82"/>
    </location>
</feature>
<reference evidence="12 13" key="1">
    <citation type="submission" date="2019-03" db="EMBL/GenBank/DDBJ databases">
        <title>The complete genome sequence of Swingsia samuiensis NBRC107927(T).</title>
        <authorList>
            <person name="Chua K.-O."/>
            <person name="Chan K.-G."/>
            <person name="See-Too W.-S."/>
        </authorList>
    </citation>
    <scope>NUCLEOTIDE SEQUENCE [LARGE SCALE GENOMIC DNA]</scope>
    <source>
        <strain evidence="12 13">AH83</strain>
    </source>
</reference>
<dbReference type="Proteomes" id="UP000316313">
    <property type="component" value="Chromosome"/>
</dbReference>
<keyword evidence="7 9" id="KW-1133">Transmembrane helix</keyword>
<evidence type="ECO:0000313" key="13">
    <source>
        <dbReference type="Proteomes" id="UP000316313"/>
    </source>
</evidence>
<dbReference type="Pfam" id="PF26002">
    <property type="entry name" value="Beta-barrel_AprE"/>
    <property type="match status" value="1"/>
</dbReference>
<dbReference type="InterPro" id="IPR050739">
    <property type="entry name" value="MFP"/>
</dbReference>
<evidence type="ECO:0000256" key="1">
    <source>
        <dbReference type="ARBA" id="ARBA00004377"/>
    </source>
</evidence>
<dbReference type="PANTHER" id="PTHR30386:SF26">
    <property type="entry name" value="TRANSPORT PROTEIN COMB"/>
    <property type="match status" value="1"/>
</dbReference>
<dbReference type="InterPro" id="IPR010129">
    <property type="entry name" value="T1SS_HlyD"/>
</dbReference>
<dbReference type="SUPFAM" id="SSF111369">
    <property type="entry name" value="HlyD-like secretion proteins"/>
    <property type="match status" value="1"/>
</dbReference>
<dbReference type="InterPro" id="IPR058982">
    <property type="entry name" value="Beta-barrel_AprE"/>
</dbReference>
<evidence type="ECO:0000256" key="3">
    <source>
        <dbReference type="ARBA" id="ARBA00022448"/>
    </source>
</evidence>
<evidence type="ECO:0000256" key="9">
    <source>
        <dbReference type="RuleBase" id="RU365093"/>
    </source>
</evidence>
<evidence type="ECO:0000256" key="2">
    <source>
        <dbReference type="ARBA" id="ARBA00009477"/>
    </source>
</evidence>
<proteinExistence type="inferred from homology"/>